<dbReference type="SUPFAM" id="SSF52777">
    <property type="entry name" value="CoA-dependent acyltransferases"/>
    <property type="match status" value="2"/>
</dbReference>
<dbReference type="Gene3D" id="3.30.559.10">
    <property type="entry name" value="Chloramphenicol acetyltransferase-like domain"/>
    <property type="match status" value="1"/>
</dbReference>
<dbReference type="Gene3D" id="1.10.1200.10">
    <property type="entry name" value="ACP-like"/>
    <property type="match status" value="1"/>
</dbReference>
<dbReference type="GO" id="GO:0016874">
    <property type="term" value="F:ligase activity"/>
    <property type="evidence" value="ECO:0007669"/>
    <property type="project" value="UniProtKB-KW"/>
</dbReference>
<dbReference type="PROSITE" id="PS00012">
    <property type="entry name" value="PHOSPHOPANTETHEINE"/>
    <property type="match status" value="1"/>
</dbReference>
<dbReference type="InterPro" id="IPR001031">
    <property type="entry name" value="Thioesterase"/>
</dbReference>
<dbReference type="InterPro" id="IPR020802">
    <property type="entry name" value="TesA-like"/>
</dbReference>
<name>A0A5E6X7J9_PSEFL</name>
<dbReference type="SUPFAM" id="SSF53474">
    <property type="entry name" value="alpha/beta-Hydrolases"/>
    <property type="match status" value="1"/>
</dbReference>
<dbReference type="Gene3D" id="3.30.559.30">
    <property type="entry name" value="Nonribosomal peptide synthetase, condensation domain"/>
    <property type="match status" value="1"/>
</dbReference>
<dbReference type="InterPro" id="IPR029058">
    <property type="entry name" value="AB_hydrolase_fold"/>
</dbReference>
<evidence type="ECO:0000313" key="7">
    <source>
        <dbReference type="Proteomes" id="UP000326953"/>
    </source>
</evidence>
<evidence type="ECO:0000259" key="5">
    <source>
        <dbReference type="PROSITE" id="PS50075"/>
    </source>
</evidence>
<dbReference type="Pfam" id="PF00501">
    <property type="entry name" value="AMP-binding"/>
    <property type="match status" value="1"/>
</dbReference>
<gene>
    <name evidence="6" type="primary">dltA_2</name>
    <name evidence="6" type="ORF">PS662_05234</name>
</gene>
<dbReference type="GO" id="GO:0031177">
    <property type="term" value="F:phosphopantetheine binding"/>
    <property type="evidence" value="ECO:0007669"/>
    <property type="project" value="TreeGrafter"/>
</dbReference>
<dbReference type="FunFam" id="3.40.50.980:FF:000001">
    <property type="entry name" value="Non-ribosomal peptide synthetase"/>
    <property type="match status" value="1"/>
</dbReference>
<dbReference type="Gene3D" id="3.40.50.1820">
    <property type="entry name" value="alpha/beta hydrolase"/>
    <property type="match status" value="1"/>
</dbReference>
<proteinExistence type="inferred from homology"/>
<evidence type="ECO:0000256" key="3">
    <source>
        <dbReference type="ARBA" id="ARBA00022450"/>
    </source>
</evidence>
<dbReference type="GO" id="GO:0005737">
    <property type="term" value="C:cytoplasm"/>
    <property type="evidence" value="ECO:0007669"/>
    <property type="project" value="TreeGrafter"/>
</dbReference>
<dbReference type="FunFam" id="1.10.1200.10:FF:000005">
    <property type="entry name" value="Nonribosomal peptide synthetase 1"/>
    <property type="match status" value="1"/>
</dbReference>
<keyword evidence="6" id="KW-0436">Ligase</keyword>
<dbReference type="EMBL" id="CABVHK010000021">
    <property type="protein sequence ID" value="VVN37173.1"/>
    <property type="molecule type" value="Genomic_DNA"/>
</dbReference>
<dbReference type="EC" id="6.1.1.13" evidence="6"/>
<evidence type="ECO:0000313" key="6">
    <source>
        <dbReference type="EMBL" id="VVN37173.1"/>
    </source>
</evidence>
<evidence type="ECO:0000256" key="4">
    <source>
        <dbReference type="ARBA" id="ARBA00022553"/>
    </source>
</evidence>
<comment type="similarity">
    <text evidence="2">Belongs to the ATP-dependent AMP-binding enzyme family.</text>
</comment>
<dbReference type="Pfam" id="PF00550">
    <property type="entry name" value="PP-binding"/>
    <property type="match status" value="1"/>
</dbReference>
<dbReference type="PROSITE" id="PS50075">
    <property type="entry name" value="CARRIER"/>
    <property type="match status" value="1"/>
</dbReference>
<dbReference type="FunFam" id="3.30.300.30:FF:000010">
    <property type="entry name" value="Enterobactin synthetase component F"/>
    <property type="match status" value="1"/>
</dbReference>
<dbReference type="InterPro" id="IPR036736">
    <property type="entry name" value="ACP-like_sf"/>
</dbReference>
<sequence length="1232" mass="137743">MTELDWRGLDNPSERVRQLATEERERGFALNRAPLLRLLLVRLEDDRYRLIWTYHHILMDGWSVSRLIGEVLRHYSGDEQEPVAAYRDYIDWLGQQVAETSETFWKGKLNALEGATYLARALPVKAPQAGYHAIYTHLTAQQTARLQAFAQHQQVTLNTLVQAAWLLLLQRYTGQRTVTFGATVSGRPETLNGSENMLGLFINTLPVVNSVPTDASVGDWLREIQAYNLDIRDFQQTPLSDIQRWAGQGGQSLFDSIIVFENQPVDRTLREWNGDSLRFDDVSDFGLTSFAMDLMVSVDDGLRIEYMHQRDQFDLASVETLRSHMESLMQRLCDDAGRAVGELGLLTLDQGRRLDGELPTLADDHERPVHELIRERARLQPQHTALVLSYADRDAERLSYAELDRRSDALAVHLLEQGVQAEEVIGVFMERSLELLISLLAVMKCGAAYVPLDPTYPQERLRYMMADSDMRLLLTQERLRDTAQLNPGTPMVAVDRLNLDVEVAAPQCAVHSEQLAYLIYTSGSTGKPKSVAVAHGPLSMHVQAIAELYEMDPSNRELHFMSFAFDGAHERWITALISGATLVVRDNSLWTAEQTLAVLHRQRISVACFPPAYLLQLAEHAEVQGGEPPPVRIYCFGGDAVPDATFERVKHTLKPQFLVNGYGPTETVVTPLLWKIPAGGHCEAMYAPIGRRVGSRSLHVLDMDLNPLPVGMVGELYIGGRGVARGYHRHPWQTAERFVADPFSSDGGRLYRTGDLVRRREDGVFDYVGRIDHQVKVRGFRIELGEIEARLREQVGVNDALVVVRDAGQGPQLVGYVVAAEDDGLGLRCQAALRESLPDYMVPTQVVVLLRFPLTPNGKLDRKALPDPSFEGRDYVAPRTPLEWALAEIWQQVLGVEKVGITDNFFELGGDSLRTLKVISKVRALNEPDFQLKLRDMMAKPTIAGLSGVDEQPLKLSSEALLLLNLPVSDQPALFCLHAGFGTVFDYEPLARRLEGQRTVYGVQCRMLLDRQWHDTSLQQMAADYVDAIRRKQTHGPYHLLGWSLGGALALMVAELLEQQGQRVAFVGLVDSFVPTQANAVASVDEWRSDLREFLGVTLSMDGDVIARALSVATSGDEDAFARIIRTVIDTEGEQASGYALLGADELAHTFMVSTRLKALSRQVETLPLPHAELCCWWADGNPTAERAALERQQPRLRKVQTVSARHFDILQMDECLNAVVTALAREVVVQD</sequence>
<evidence type="ECO:0000256" key="1">
    <source>
        <dbReference type="ARBA" id="ARBA00001957"/>
    </source>
</evidence>
<dbReference type="InterPro" id="IPR025110">
    <property type="entry name" value="AMP-bd_C"/>
</dbReference>
<dbReference type="InterPro" id="IPR001242">
    <property type="entry name" value="Condensation_dom"/>
</dbReference>
<dbReference type="NCBIfam" id="TIGR01733">
    <property type="entry name" value="AA-adenyl-dom"/>
    <property type="match status" value="1"/>
</dbReference>
<feature type="domain" description="Carrier" evidence="5">
    <location>
        <begin position="877"/>
        <end position="954"/>
    </location>
</feature>
<accession>A0A5E6X7J9</accession>
<reference evidence="6 7" key="1">
    <citation type="submission" date="2019-09" db="EMBL/GenBank/DDBJ databases">
        <authorList>
            <person name="Chandra G."/>
            <person name="Truman W A."/>
        </authorList>
    </citation>
    <scope>NUCLEOTIDE SEQUENCE [LARGE SCALE GENOMIC DNA]</scope>
    <source>
        <strain evidence="6">PS662</strain>
    </source>
</reference>
<evidence type="ECO:0000256" key="2">
    <source>
        <dbReference type="ARBA" id="ARBA00006432"/>
    </source>
</evidence>
<dbReference type="Gene3D" id="3.30.300.30">
    <property type="match status" value="1"/>
</dbReference>
<dbReference type="PANTHER" id="PTHR45527:SF1">
    <property type="entry name" value="FATTY ACID SYNTHASE"/>
    <property type="match status" value="1"/>
</dbReference>
<dbReference type="GO" id="GO:0043041">
    <property type="term" value="P:amino acid activation for nonribosomal peptide biosynthetic process"/>
    <property type="evidence" value="ECO:0007669"/>
    <property type="project" value="TreeGrafter"/>
</dbReference>
<dbReference type="Gene3D" id="2.30.38.10">
    <property type="entry name" value="Luciferase, Domain 3"/>
    <property type="match status" value="1"/>
</dbReference>
<dbReference type="PROSITE" id="PS00455">
    <property type="entry name" value="AMP_BINDING"/>
    <property type="match status" value="1"/>
</dbReference>
<keyword evidence="4" id="KW-0597">Phosphoprotein</keyword>
<dbReference type="PANTHER" id="PTHR45527">
    <property type="entry name" value="NONRIBOSOMAL PEPTIDE SYNTHETASE"/>
    <property type="match status" value="1"/>
</dbReference>
<dbReference type="FunFam" id="2.30.38.10:FF:000001">
    <property type="entry name" value="Non-ribosomal peptide synthetase PvdI"/>
    <property type="match status" value="1"/>
</dbReference>
<dbReference type="Pfam" id="PF00975">
    <property type="entry name" value="Thioesterase"/>
    <property type="match status" value="1"/>
</dbReference>
<dbReference type="Gene3D" id="3.40.50.980">
    <property type="match status" value="2"/>
</dbReference>
<dbReference type="CDD" id="cd17649">
    <property type="entry name" value="A_NRPS_PvdJ-like"/>
    <property type="match status" value="1"/>
</dbReference>
<dbReference type="InterPro" id="IPR006162">
    <property type="entry name" value="Ppantetheine_attach_site"/>
</dbReference>
<dbReference type="Pfam" id="PF13193">
    <property type="entry name" value="AMP-binding_C"/>
    <property type="match status" value="1"/>
</dbReference>
<dbReference type="AlphaFoldDB" id="A0A5E6X7J9"/>
<organism evidence="6 7">
    <name type="scientific">Pseudomonas fluorescens</name>
    <dbReference type="NCBI Taxonomy" id="294"/>
    <lineage>
        <taxon>Bacteria</taxon>
        <taxon>Pseudomonadati</taxon>
        <taxon>Pseudomonadota</taxon>
        <taxon>Gammaproteobacteria</taxon>
        <taxon>Pseudomonadales</taxon>
        <taxon>Pseudomonadaceae</taxon>
        <taxon>Pseudomonas</taxon>
    </lineage>
</organism>
<dbReference type="InterPro" id="IPR023213">
    <property type="entry name" value="CAT-like_dom_sf"/>
</dbReference>
<dbReference type="Pfam" id="PF00668">
    <property type="entry name" value="Condensation"/>
    <property type="match status" value="1"/>
</dbReference>
<protein>
    <submittedName>
        <fullName evidence="6">D-alanine--poly(Phosphoribitol) ligase subunit 1</fullName>
        <ecNumber evidence="6">6.1.1.13</ecNumber>
    </submittedName>
</protein>
<dbReference type="SMART" id="SM00824">
    <property type="entry name" value="PKS_TE"/>
    <property type="match status" value="1"/>
</dbReference>
<dbReference type="InterPro" id="IPR020845">
    <property type="entry name" value="AMP-binding_CS"/>
</dbReference>
<keyword evidence="3" id="KW-0596">Phosphopantetheine</keyword>
<dbReference type="SUPFAM" id="SSF47336">
    <property type="entry name" value="ACP-like"/>
    <property type="match status" value="1"/>
</dbReference>
<dbReference type="InterPro" id="IPR009081">
    <property type="entry name" value="PP-bd_ACP"/>
</dbReference>
<dbReference type="SUPFAM" id="SSF56801">
    <property type="entry name" value="Acetyl-CoA synthetase-like"/>
    <property type="match status" value="1"/>
</dbReference>
<dbReference type="InterPro" id="IPR010071">
    <property type="entry name" value="AA_adenyl_dom"/>
</dbReference>
<comment type="cofactor">
    <cofactor evidence="1">
        <name>pantetheine 4'-phosphate</name>
        <dbReference type="ChEBI" id="CHEBI:47942"/>
    </cofactor>
</comment>
<dbReference type="InterPro" id="IPR000873">
    <property type="entry name" value="AMP-dep_synth/lig_dom"/>
</dbReference>
<dbReference type="Proteomes" id="UP000326953">
    <property type="component" value="Unassembled WGS sequence"/>
</dbReference>
<dbReference type="GO" id="GO:0044550">
    <property type="term" value="P:secondary metabolite biosynthetic process"/>
    <property type="evidence" value="ECO:0007669"/>
    <property type="project" value="TreeGrafter"/>
</dbReference>
<dbReference type="InterPro" id="IPR045851">
    <property type="entry name" value="AMP-bd_C_sf"/>
</dbReference>